<protein>
    <submittedName>
        <fullName evidence="2">Uncharacterized protein</fullName>
    </submittedName>
</protein>
<proteinExistence type="predicted"/>
<keyword evidence="1" id="KW-0812">Transmembrane</keyword>
<keyword evidence="1" id="KW-0472">Membrane</keyword>
<dbReference type="AlphaFoldDB" id="A0A1F4ZU17"/>
<keyword evidence="1" id="KW-1133">Transmembrane helix</keyword>
<name>A0A1F4ZU17_9BACT</name>
<dbReference type="EMBL" id="MEXR01000024">
    <property type="protein sequence ID" value="OGD09740.1"/>
    <property type="molecule type" value="Genomic_DNA"/>
</dbReference>
<gene>
    <name evidence="2" type="ORF">A2397_01110</name>
</gene>
<reference evidence="2 3" key="1">
    <citation type="journal article" date="2016" name="Nat. Commun.">
        <title>Thousands of microbial genomes shed light on interconnected biogeochemical processes in an aquifer system.</title>
        <authorList>
            <person name="Anantharaman K."/>
            <person name="Brown C.T."/>
            <person name="Hug L.A."/>
            <person name="Sharon I."/>
            <person name="Castelle C.J."/>
            <person name="Probst A.J."/>
            <person name="Thomas B.C."/>
            <person name="Singh A."/>
            <person name="Wilkins M.J."/>
            <person name="Karaoz U."/>
            <person name="Brodie E.L."/>
            <person name="Williams K.H."/>
            <person name="Hubbard S.S."/>
            <person name="Banfield J.F."/>
        </authorList>
    </citation>
    <scope>NUCLEOTIDE SEQUENCE [LARGE SCALE GENOMIC DNA]</scope>
</reference>
<sequence length="180" mass="19867">MNKNFIFQSVVLTLAFISLTAYLVFIKINQPKSSVVSPQTRNQITPTKSPAESQVIDPGQTIPDYAYPIGTKVFNNTPNGSDRLIIISIDNPFDIDVNAKLTQNIPPGLIVGDSSGGVIDKDVLTWQFFMPKKTFREIRIMVFFSNNFPSQGVTLKGAILNYSNLTGSDTYTAKDVLVTK</sequence>
<evidence type="ECO:0000313" key="3">
    <source>
        <dbReference type="Proteomes" id="UP000176424"/>
    </source>
</evidence>
<feature type="transmembrane region" description="Helical" evidence="1">
    <location>
        <begin position="6"/>
        <end position="25"/>
    </location>
</feature>
<evidence type="ECO:0000256" key="1">
    <source>
        <dbReference type="SAM" id="Phobius"/>
    </source>
</evidence>
<accession>A0A1F4ZU17</accession>
<evidence type="ECO:0000313" key="2">
    <source>
        <dbReference type="EMBL" id="OGD09740.1"/>
    </source>
</evidence>
<dbReference type="Proteomes" id="UP000176424">
    <property type="component" value="Unassembled WGS sequence"/>
</dbReference>
<comment type="caution">
    <text evidence="2">The sequence shown here is derived from an EMBL/GenBank/DDBJ whole genome shotgun (WGS) entry which is preliminary data.</text>
</comment>
<organism evidence="2 3">
    <name type="scientific">Candidatus Amesbacteria bacterium RIFOXYB1_FULL_44_23</name>
    <dbReference type="NCBI Taxonomy" id="1797263"/>
    <lineage>
        <taxon>Bacteria</taxon>
        <taxon>Candidatus Amesiibacteriota</taxon>
    </lineage>
</organism>